<reference evidence="2 3" key="1">
    <citation type="journal article" date="2013" name="Nat. Genet.">
        <title>The high-quality draft genome of peach (Prunus persica) identifies unique patterns of genetic diversity, domestication and genome evolution.</title>
        <authorList>
            <consortium name="International Peach Genome Initiative"/>
            <person name="Verde I."/>
            <person name="Abbott A.G."/>
            <person name="Scalabrin S."/>
            <person name="Jung S."/>
            <person name="Shu S."/>
            <person name="Marroni F."/>
            <person name="Zhebentyayeva T."/>
            <person name="Dettori M.T."/>
            <person name="Grimwood J."/>
            <person name="Cattonaro F."/>
            <person name="Zuccolo A."/>
            <person name="Rossini L."/>
            <person name="Jenkins J."/>
            <person name="Vendramin E."/>
            <person name="Meisel L.A."/>
            <person name="Decroocq V."/>
            <person name="Sosinski B."/>
            <person name="Prochnik S."/>
            <person name="Mitros T."/>
            <person name="Policriti A."/>
            <person name="Cipriani G."/>
            <person name="Dondini L."/>
            <person name="Ficklin S."/>
            <person name="Goodstein D.M."/>
            <person name="Xuan P."/>
            <person name="Del Fabbro C."/>
            <person name="Aramini V."/>
            <person name="Copetti D."/>
            <person name="Gonzalez S."/>
            <person name="Horner D.S."/>
            <person name="Falchi R."/>
            <person name="Lucas S."/>
            <person name="Mica E."/>
            <person name="Maldonado J."/>
            <person name="Lazzari B."/>
            <person name="Bielenberg D."/>
            <person name="Pirona R."/>
            <person name="Miculan M."/>
            <person name="Barakat A."/>
            <person name="Testolin R."/>
            <person name="Stella A."/>
            <person name="Tartarini S."/>
            <person name="Tonutti P."/>
            <person name="Arus P."/>
            <person name="Orellana A."/>
            <person name="Wells C."/>
            <person name="Main D."/>
            <person name="Vizzotto G."/>
            <person name="Silva H."/>
            <person name="Salamini F."/>
            <person name="Schmutz J."/>
            <person name="Morgante M."/>
            <person name="Rokhsar D.S."/>
        </authorList>
    </citation>
    <scope>NUCLEOTIDE SEQUENCE [LARGE SCALE GENOMIC DNA]</scope>
    <source>
        <strain evidence="3">cv. Nemared</strain>
    </source>
</reference>
<dbReference type="Gramene" id="ONI10452">
    <property type="protein sequence ID" value="ONI10452"/>
    <property type="gene ID" value="PRUPE_4G048300"/>
</dbReference>
<evidence type="ECO:0000256" key="1">
    <source>
        <dbReference type="SAM" id="MobiDB-lite"/>
    </source>
</evidence>
<evidence type="ECO:0000313" key="3">
    <source>
        <dbReference type="Proteomes" id="UP000006882"/>
    </source>
</evidence>
<accession>A0A251PFT5</accession>
<dbReference type="Proteomes" id="UP000006882">
    <property type="component" value="Chromosome G4"/>
</dbReference>
<dbReference type="AlphaFoldDB" id="A0A251PFT5"/>
<feature type="compositionally biased region" description="Acidic residues" evidence="1">
    <location>
        <begin position="198"/>
        <end position="207"/>
    </location>
</feature>
<protein>
    <submittedName>
        <fullName evidence="2">Uncharacterized protein</fullName>
    </submittedName>
</protein>
<feature type="compositionally biased region" description="Polar residues" evidence="1">
    <location>
        <begin position="88"/>
        <end position="99"/>
    </location>
</feature>
<name>A0A251PFT5_PRUPE</name>
<gene>
    <name evidence="2" type="ORF">PRUPE_4G048300</name>
</gene>
<feature type="region of interest" description="Disordered" evidence="1">
    <location>
        <begin position="146"/>
        <end position="207"/>
    </location>
</feature>
<sequence>MLLTQSFFLPVCFKPELFISQIEYSERFRKRMLWCSHCGVLVPPMRDDLQFVSCSGCGKVLIYRDASTSEPTLVKSSGRKGRRAGSSLTSVSSDNSQSFEGPLNEGLWSKRAVGANPAMLLKIKKQAPSSRKKSKAIIIHAGDAKGQNPFSIEHESDISENDFKLRQDYENVKEEGDGRPANYKSHVLNQENVHESTYDADDDADYD</sequence>
<keyword evidence="3" id="KW-1185">Reference proteome</keyword>
<feature type="region of interest" description="Disordered" evidence="1">
    <location>
        <begin position="72"/>
        <end position="103"/>
    </location>
</feature>
<dbReference type="EMBL" id="CM007654">
    <property type="protein sequence ID" value="ONI10452.1"/>
    <property type="molecule type" value="Genomic_DNA"/>
</dbReference>
<evidence type="ECO:0000313" key="2">
    <source>
        <dbReference type="EMBL" id="ONI10452.1"/>
    </source>
</evidence>
<organism evidence="2 3">
    <name type="scientific">Prunus persica</name>
    <name type="common">Peach</name>
    <name type="synonym">Amygdalus persica</name>
    <dbReference type="NCBI Taxonomy" id="3760"/>
    <lineage>
        <taxon>Eukaryota</taxon>
        <taxon>Viridiplantae</taxon>
        <taxon>Streptophyta</taxon>
        <taxon>Embryophyta</taxon>
        <taxon>Tracheophyta</taxon>
        <taxon>Spermatophyta</taxon>
        <taxon>Magnoliopsida</taxon>
        <taxon>eudicotyledons</taxon>
        <taxon>Gunneridae</taxon>
        <taxon>Pentapetalae</taxon>
        <taxon>rosids</taxon>
        <taxon>fabids</taxon>
        <taxon>Rosales</taxon>
        <taxon>Rosaceae</taxon>
        <taxon>Amygdaloideae</taxon>
        <taxon>Amygdaleae</taxon>
        <taxon>Prunus</taxon>
    </lineage>
</organism>
<proteinExistence type="predicted"/>
<feature type="compositionally biased region" description="Basic and acidic residues" evidence="1">
    <location>
        <begin position="152"/>
        <end position="178"/>
    </location>
</feature>
<dbReference type="STRING" id="3760.A0A251PFT5"/>